<dbReference type="NCBIfam" id="NF002794">
    <property type="entry name" value="PRK02925.1"/>
    <property type="match status" value="1"/>
</dbReference>
<dbReference type="GO" id="GO:0042840">
    <property type="term" value="P:D-glucuronate catabolic process"/>
    <property type="evidence" value="ECO:0007669"/>
    <property type="project" value="TreeGrafter"/>
</dbReference>
<keyword evidence="6 7" id="KW-0413">Isomerase</keyword>
<evidence type="ECO:0000256" key="2">
    <source>
        <dbReference type="ARBA" id="ARBA00004892"/>
    </source>
</evidence>
<keyword evidence="9" id="KW-1185">Reference proteome</keyword>
<comment type="similarity">
    <text evidence="3 7">Belongs to the metallo-dependent hydrolases superfamily. Uronate isomerase family.</text>
</comment>
<dbReference type="OrthoDB" id="9766564at2"/>
<dbReference type="InterPro" id="IPR003766">
    <property type="entry name" value="Uronate_isomerase"/>
</dbReference>
<dbReference type="Gene3D" id="3.20.20.140">
    <property type="entry name" value="Metal-dependent hydrolases"/>
    <property type="match status" value="1"/>
</dbReference>
<evidence type="ECO:0000256" key="1">
    <source>
        <dbReference type="ARBA" id="ARBA00001165"/>
    </source>
</evidence>
<dbReference type="Pfam" id="PF02614">
    <property type="entry name" value="UxaC"/>
    <property type="match status" value="1"/>
</dbReference>
<dbReference type="UniPathway" id="UPA00246"/>
<evidence type="ECO:0000256" key="4">
    <source>
        <dbReference type="ARBA" id="ARBA00012546"/>
    </source>
</evidence>
<comment type="pathway">
    <text evidence="2 7">Carbohydrate metabolism; pentose and glucuronate interconversion.</text>
</comment>
<comment type="catalytic activity">
    <reaction evidence="7">
        <text>aldehydo-D-galacturonate = keto-D-tagaturonate</text>
        <dbReference type="Rhea" id="RHEA:27702"/>
        <dbReference type="ChEBI" id="CHEBI:12952"/>
        <dbReference type="ChEBI" id="CHEBI:17886"/>
    </reaction>
</comment>
<protein>
    <recommendedName>
        <fullName evidence="5 7">Uronate isomerase</fullName>
        <ecNumber evidence="4 7">5.3.1.12</ecNumber>
    </recommendedName>
    <alternativeName>
        <fullName evidence="7">Glucuronate isomerase</fullName>
    </alternativeName>
    <alternativeName>
        <fullName evidence="7">Uronic isomerase</fullName>
    </alternativeName>
</protein>
<dbReference type="InterPro" id="IPR032466">
    <property type="entry name" value="Metal_Hydrolase"/>
</dbReference>
<dbReference type="EC" id="5.3.1.12" evidence="4 7"/>
<organism evidence="8 9">
    <name type="scientific">Butyrivibrio proteoclasticus</name>
    <dbReference type="NCBI Taxonomy" id="43305"/>
    <lineage>
        <taxon>Bacteria</taxon>
        <taxon>Bacillati</taxon>
        <taxon>Bacillota</taxon>
        <taxon>Clostridia</taxon>
        <taxon>Lachnospirales</taxon>
        <taxon>Lachnospiraceae</taxon>
        <taxon>Butyrivibrio</taxon>
    </lineage>
</organism>
<dbReference type="SUPFAM" id="SSF51556">
    <property type="entry name" value="Metallo-dependent hydrolases"/>
    <property type="match status" value="1"/>
</dbReference>
<evidence type="ECO:0000256" key="5">
    <source>
        <dbReference type="ARBA" id="ARBA00020555"/>
    </source>
</evidence>
<dbReference type="PANTHER" id="PTHR30068:SF4">
    <property type="entry name" value="URONATE ISOMERASE"/>
    <property type="match status" value="1"/>
</dbReference>
<evidence type="ECO:0000256" key="7">
    <source>
        <dbReference type="HAMAP-Rule" id="MF_00675"/>
    </source>
</evidence>
<comment type="catalytic activity">
    <reaction evidence="1 7">
        <text>D-glucuronate = D-fructuronate</text>
        <dbReference type="Rhea" id="RHEA:13049"/>
        <dbReference type="ChEBI" id="CHEBI:58720"/>
        <dbReference type="ChEBI" id="CHEBI:59863"/>
        <dbReference type="EC" id="5.3.1.12"/>
    </reaction>
</comment>
<sequence length="472" mass="54463">MKKFMDEDFLLQSEPAKKLYHDYAENMPILDYHCHISPKEIAEDRHFETITQVWLGGDHYKWRLMRAFGVDEKYMTGDAPDKEKFLMFAKCLGKAVGNPLYHWAHLELKKYFGYDGVLNEKTAEEVYDLCNKVLQSPDMSVRKLIKMSNVTLICTTDDPIDTLEWHDKIKEDSSFDVKVLPAWRPDKAKNITKPEFTDYIAKLSEVSGVKVDSFKSLKEALRVRLDYFASKGCNVTDHALEYVMYRPASDEDIEEIFAKRLRGEEISYEEDLKFETAFMLFEGEEIAKRDWVMQLHFGCKRDNNTPMYEKLGPDTGFDTIGAYYPMGELADFLNALHVKNSLPKTILYSLNPSDNKIINTTLNAFNEGPVVAKIQQGSAWWFNDTKLGMEQQLESVAESGNLSGFVGMLTDSRSFTSYTRHDYFRRILCNYLGSLVENGEYPESDLDILGEIAADISYNNAVRYFKFPLETR</sequence>
<evidence type="ECO:0000313" key="8">
    <source>
        <dbReference type="EMBL" id="SFQ20444.1"/>
    </source>
</evidence>
<proteinExistence type="inferred from homology"/>
<dbReference type="PANTHER" id="PTHR30068">
    <property type="entry name" value="URONATE ISOMERASE"/>
    <property type="match status" value="1"/>
</dbReference>
<dbReference type="Gene3D" id="1.10.2020.10">
    <property type="entry name" value="uronate isomerase, domain 2, chain A"/>
    <property type="match status" value="1"/>
</dbReference>
<reference evidence="9" key="1">
    <citation type="submission" date="2016-10" db="EMBL/GenBank/DDBJ databases">
        <authorList>
            <person name="Varghese N."/>
            <person name="Submissions S."/>
        </authorList>
    </citation>
    <scope>NUCLEOTIDE SEQUENCE [LARGE SCALE GENOMIC DNA]</scope>
    <source>
        <strain evidence="9">P18</strain>
    </source>
</reference>
<dbReference type="EMBL" id="FOXO01000023">
    <property type="protein sequence ID" value="SFQ20444.1"/>
    <property type="molecule type" value="Genomic_DNA"/>
</dbReference>
<accession>A0A1I5WKY1</accession>
<dbReference type="HAMAP" id="MF_00675">
    <property type="entry name" value="UxaC"/>
    <property type="match status" value="1"/>
</dbReference>
<dbReference type="RefSeq" id="WP_074890129.1">
    <property type="nucleotide sequence ID" value="NZ_FOXO01000023.1"/>
</dbReference>
<evidence type="ECO:0000256" key="3">
    <source>
        <dbReference type="ARBA" id="ARBA00008397"/>
    </source>
</evidence>
<dbReference type="AlphaFoldDB" id="A0A1I5WKY1"/>
<gene>
    <name evidence="7" type="primary">uxaC</name>
    <name evidence="8" type="ORF">SAMN04487928_12346</name>
</gene>
<dbReference type="GO" id="GO:0008880">
    <property type="term" value="F:glucuronate isomerase activity"/>
    <property type="evidence" value="ECO:0007669"/>
    <property type="project" value="UniProtKB-UniRule"/>
</dbReference>
<evidence type="ECO:0000313" key="9">
    <source>
        <dbReference type="Proteomes" id="UP000182624"/>
    </source>
</evidence>
<name>A0A1I5WKY1_9FIRM</name>
<dbReference type="Proteomes" id="UP000182624">
    <property type="component" value="Unassembled WGS sequence"/>
</dbReference>
<dbReference type="GO" id="GO:0019698">
    <property type="term" value="P:D-galacturonate catabolic process"/>
    <property type="evidence" value="ECO:0007669"/>
    <property type="project" value="TreeGrafter"/>
</dbReference>
<evidence type="ECO:0000256" key="6">
    <source>
        <dbReference type="ARBA" id="ARBA00023235"/>
    </source>
</evidence>